<keyword evidence="4 6" id="KW-1133">Transmembrane helix</keyword>
<feature type="transmembrane region" description="Helical" evidence="6">
    <location>
        <begin position="132"/>
        <end position="151"/>
    </location>
</feature>
<feature type="transmembrane region" description="Helical" evidence="6">
    <location>
        <begin position="76"/>
        <end position="93"/>
    </location>
</feature>
<sequence length="386" mass="41443">MSGKKFSAVIIPVMLSFFAMGFVDLVGTATNYIKADFGLSDAFANLCTTMVFFWFLIVSIPTGALMNRIGRRKTTLLSLGVTALALLVPVFNYSAVSMILSFCLLGIGNAIMQVSLNPLVANIVSGDRLASTMTFGQFVKAIASFIAPLIASWGAAQFENWRVMFPIFAGVAVLAVACLGFTRIREEEYDSSGAGFKASFSLLRDKFILLSFFGIMCHVGIDVGTNVTAPKLLMESVGMSLNDAAFATSIYFLFRTIGCFSGSFILARWNSGKFFLLSVLCMVAAMVGLFTFSSMIPVYVCVGLIGFGNSNVFSIIFAKSLLKVPERQNAVSGLMIAGLIGGAVFPPVMGLFSDMLGTQLGAVAVMSAGVAYLLCMYFSLRKTYNE</sequence>
<feature type="transmembrane region" description="Helical" evidence="6">
    <location>
        <begin position="360"/>
        <end position="380"/>
    </location>
</feature>
<feature type="transmembrane region" description="Helical" evidence="6">
    <location>
        <begin position="99"/>
        <end position="120"/>
    </location>
</feature>
<dbReference type="Pfam" id="PF07690">
    <property type="entry name" value="MFS_1"/>
    <property type="match status" value="1"/>
</dbReference>
<evidence type="ECO:0000256" key="1">
    <source>
        <dbReference type="ARBA" id="ARBA00004429"/>
    </source>
</evidence>
<comment type="subcellular location">
    <subcellularLocation>
        <location evidence="1">Cell inner membrane</location>
        <topology evidence="1">Multi-pass membrane protein</topology>
    </subcellularLocation>
</comment>
<protein>
    <submittedName>
        <fullName evidence="8">MFS transporter</fullName>
    </submittedName>
</protein>
<evidence type="ECO:0000256" key="5">
    <source>
        <dbReference type="ARBA" id="ARBA00023136"/>
    </source>
</evidence>
<dbReference type="PANTHER" id="PTHR43702">
    <property type="entry name" value="L-FUCOSE-PROTON SYMPORTER"/>
    <property type="match status" value="1"/>
</dbReference>
<evidence type="ECO:0000256" key="2">
    <source>
        <dbReference type="ARBA" id="ARBA00022475"/>
    </source>
</evidence>
<organism evidence="8 9">
    <name type="scientific">Candidatus Cryptobacteroides avistercoris</name>
    <dbReference type="NCBI Taxonomy" id="2840758"/>
    <lineage>
        <taxon>Bacteria</taxon>
        <taxon>Pseudomonadati</taxon>
        <taxon>Bacteroidota</taxon>
        <taxon>Bacteroidia</taxon>
        <taxon>Bacteroidales</taxon>
        <taxon>Candidatus Cryptobacteroides</taxon>
    </lineage>
</organism>
<feature type="transmembrane region" description="Helical" evidence="6">
    <location>
        <begin position="330"/>
        <end position="348"/>
    </location>
</feature>
<dbReference type="GO" id="GO:0022857">
    <property type="term" value="F:transmembrane transporter activity"/>
    <property type="evidence" value="ECO:0007669"/>
    <property type="project" value="InterPro"/>
</dbReference>
<feature type="transmembrane region" description="Helical" evidence="6">
    <location>
        <begin position="296"/>
        <end position="318"/>
    </location>
</feature>
<feature type="domain" description="Major facilitator superfamily (MFS) profile" evidence="7">
    <location>
        <begin position="5"/>
        <end position="384"/>
    </location>
</feature>
<evidence type="ECO:0000313" key="8">
    <source>
        <dbReference type="EMBL" id="MBO8480875.1"/>
    </source>
</evidence>
<dbReference type="Gene3D" id="1.20.1250.20">
    <property type="entry name" value="MFS general substrate transporter like domains"/>
    <property type="match status" value="2"/>
</dbReference>
<evidence type="ECO:0000259" key="7">
    <source>
        <dbReference type="PROSITE" id="PS50850"/>
    </source>
</evidence>
<reference evidence="8" key="1">
    <citation type="submission" date="2020-10" db="EMBL/GenBank/DDBJ databases">
        <authorList>
            <person name="Gilroy R."/>
        </authorList>
    </citation>
    <scope>NUCLEOTIDE SEQUENCE</scope>
    <source>
        <strain evidence="8">B3-1481</strain>
    </source>
</reference>
<feature type="transmembrane region" description="Helical" evidence="6">
    <location>
        <begin position="207"/>
        <end position="224"/>
    </location>
</feature>
<dbReference type="GO" id="GO:0005886">
    <property type="term" value="C:plasma membrane"/>
    <property type="evidence" value="ECO:0007669"/>
    <property type="project" value="UniProtKB-SubCell"/>
</dbReference>
<dbReference type="InterPro" id="IPR011701">
    <property type="entry name" value="MFS"/>
</dbReference>
<reference evidence="8" key="2">
    <citation type="journal article" date="2021" name="PeerJ">
        <title>Extensive microbial diversity within the chicken gut microbiome revealed by metagenomics and culture.</title>
        <authorList>
            <person name="Gilroy R."/>
            <person name="Ravi A."/>
            <person name="Getino M."/>
            <person name="Pursley I."/>
            <person name="Horton D.L."/>
            <person name="Alikhan N.F."/>
            <person name="Baker D."/>
            <person name="Gharbi K."/>
            <person name="Hall N."/>
            <person name="Watson M."/>
            <person name="Adriaenssens E.M."/>
            <person name="Foster-Nyarko E."/>
            <person name="Jarju S."/>
            <person name="Secka A."/>
            <person name="Antonio M."/>
            <person name="Oren A."/>
            <person name="Chaudhuri R.R."/>
            <person name="La Ragione R."/>
            <person name="Hildebrand F."/>
            <person name="Pallen M.J."/>
        </authorList>
    </citation>
    <scope>NUCLEOTIDE SEQUENCE</scope>
    <source>
        <strain evidence="8">B3-1481</strain>
    </source>
</reference>
<keyword evidence="3 6" id="KW-0812">Transmembrane</keyword>
<evidence type="ECO:0000256" key="4">
    <source>
        <dbReference type="ARBA" id="ARBA00022989"/>
    </source>
</evidence>
<name>A0A9D9NPD5_9BACT</name>
<dbReference type="AlphaFoldDB" id="A0A9D9NPD5"/>
<dbReference type="SUPFAM" id="SSF103473">
    <property type="entry name" value="MFS general substrate transporter"/>
    <property type="match status" value="1"/>
</dbReference>
<accession>A0A9D9NPD5</accession>
<dbReference type="InterPro" id="IPR020846">
    <property type="entry name" value="MFS_dom"/>
</dbReference>
<dbReference type="PROSITE" id="PS50850">
    <property type="entry name" value="MFS"/>
    <property type="match status" value="1"/>
</dbReference>
<comment type="caution">
    <text evidence="8">The sequence shown here is derived from an EMBL/GenBank/DDBJ whole genome shotgun (WGS) entry which is preliminary data.</text>
</comment>
<evidence type="ECO:0000256" key="3">
    <source>
        <dbReference type="ARBA" id="ARBA00022692"/>
    </source>
</evidence>
<dbReference type="EMBL" id="JADILW010000110">
    <property type="protein sequence ID" value="MBO8480875.1"/>
    <property type="molecule type" value="Genomic_DNA"/>
</dbReference>
<dbReference type="InterPro" id="IPR036259">
    <property type="entry name" value="MFS_trans_sf"/>
</dbReference>
<proteinExistence type="predicted"/>
<keyword evidence="2" id="KW-1003">Cell membrane</keyword>
<feature type="transmembrane region" description="Helical" evidence="6">
    <location>
        <begin position="7"/>
        <end position="30"/>
    </location>
</feature>
<evidence type="ECO:0000313" key="9">
    <source>
        <dbReference type="Proteomes" id="UP000823769"/>
    </source>
</evidence>
<feature type="transmembrane region" description="Helical" evidence="6">
    <location>
        <begin position="244"/>
        <end position="267"/>
    </location>
</feature>
<feature type="transmembrane region" description="Helical" evidence="6">
    <location>
        <begin position="163"/>
        <end position="182"/>
    </location>
</feature>
<dbReference type="PANTHER" id="PTHR43702:SF3">
    <property type="entry name" value="PROTEIN TSGA"/>
    <property type="match status" value="1"/>
</dbReference>
<dbReference type="Proteomes" id="UP000823769">
    <property type="component" value="Unassembled WGS sequence"/>
</dbReference>
<feature type="transmembrane region" description="Helical" evidence="6">
    <location>
        <begin position="274"/>
        <end position="290"/>
    </location>
</feature>
<dbReference type="InterPro" id="IPR050375">
    <property type="entry name" value="MFS_TsgA-like"/>
</dbReference>
<keyword evidence="5 6" id="KW-0472">Membrane</keyword>
<evidence type="ECO:0000256" key="6">
    <source>
        <dbReference type="SAM" id="Phobius"/>
    </source>
</evidence>
<gene>
    <name evidence="8" type="ORF">IAB76_07215</name>
</gene>
<feature type="transmembrane region" description="Helical" evidence="6">
    <location>
        <begin position="42"/>
        <end position="64"/>
    </location>
</feature>